<dbReference type="Proteomes" id="UP000246077">
    <property type="component" value="Unassembled WGS sequence"/>
</dbReference>
<dbReference type="InterPro" id="IPR036412">
    <property type="entry name" value="HAD-like_sf"/>
</dbReference>
<dbReference type="OrthoDB" id="9807630at2"/>
<dbReference type="EMBL" id="QGLF01000001">
    <property type="protein sequence ID" value="PWR23482.1"/>
    <property type="molecule type" value="Genomic_DNA"/>
</dbReference>
<name>A0A317EA94_9PROT</name>
<evidence type="ECO:0000256" key="1">
    <source>
        <dbReference type="ARBA" id="ARBA00000830"/>
    </source>
</evidence>
<gene>
    <name evidence="5" type="ORF">DKG75_02620</name>
</gene>
<evidence type="ECO:0000313" key="5">
    <source>
        <dbReference type="EMBL" id="PWR23482.1"/>
    </source>
</evidence>
<dbReference type="AlphaFoldDB" id="A0A317EA94"/>
<comment type="pathway">
    <text evidence="2">Organic acid metabolism; glycolate biosynthesis; glycolate from 2-phosphoglycolate: step 1/1.</text>
</comment>
<dbReference type="Gene3D" id="3.40.50.1000">
    <property type="entry name" value="HAD superfamily/HAD-like"/>
    <property type="match status" value="1"/>
</dbReference>
<proteinExistence type="inferred from homology"/>
<dbReference type="InterPro" id="IPR023214">
    <property type="entry name" value="HAD_sf"/>
</dbReference>
<dbReference type="SUPFAM" id="SSF56784">
    <property type="entry name" value="HAD-like"/>
    <property type="match status" value="1"/>
</dbReference>
<evidence type="ECO:0000256" key="2">
    <source>
        <dbReference type="ARBA" id="ARBA00004818"/>
    </source>
</evidence>
<comment type="similarity">
    <text evidence="3">Belongs to the HAD-like hydrolase superfamily. CbbY/CbbZ/Gph/YieH family.</text>
</comment>
<dbReference type="GO" id="GO:0008967">
    <property type="term" value="F:phosphoglycolate phosphatase activity"/>
    <property type="evidence" value="ECO:0007669"/>
    <property type="project" value="UniProtKB-EC"/>
</dbReference>
<dbReference type="PANTHER" id="PTHR43434:SF1">
    <property type="entry name" value="PHOSPHOGLYCOLATE PHOSPHATASE"/>
    <property type="match status" value="1"/>
</dbReference>
<organism evidence="5 6">
    <name type="scientific">Zavarzinia compransoris</name>
    <dbReference type="NCBI Taxonomy" id="1264899"/>
    <lineage>
        <taxon>Bacteria</taxon>
        <taxon>Pseudomonadati</taxon>
        <taxon>Pseudomonadota</taxon>
        <taxon>Alphaproteobacteria</taxon>
        <taxon>Rhodospirillales</taxon>
        <taxon>Zavarziniaceae</taxon>
        <taxon>Zavarzinia</taxon>
    </lineage>
</organism>
<keyword evidence="6" id="KW-1185">Reference proteome</keyword>
<evidence type="ECO:0000256" key="3">
    <source>
        <dbReference type="ARBA" id="ARBA00006171"/>
    </source>
</evidence>
<dbReference type="RefSeq" id="WP_109919515.1">
    <property type="nucleotide sequence ID" value="NZ_QGLF01000001.1"/>
</dbReference>
<accession>A0A317EA94</accession>
<comment type="caution">
    <text evidence="5">The sequence shown here is derived from an EMBL/GenBank/DDBJ whole genome shotgun (WGS) entry which is preliminary data.</text>
</comment>
<evidence type="ECO:0000256" key="4">
    <source>
        <dbReference type="ARBA" id="ARBA00013078"/>
    </source>
</evidence>
<comment type="catalytic activity">
    <reaction evidence="1">
        <text>2-phosphoglycolate + H2O = glycolate + phosphate</text>
        <dbReference type="Rhea" id="RHEA:14369"/>
        <dbReference type="ChEBI" id="CHEBI:15377"/>
        <dbReference type="ChEBI" id="CHEBI:29805"/>
        <dbReference type="ChEBI" id="CHEBI:43474"/>
        <dbReference type="ChEBI" id="CHEBI:58033"/>
        <dbReference type="EC" id="3.1.3.18"/>
    </reaction>
</comment>
<protein>
    <recommendedName>
        <fullName evidence="4">phosphoglycolate phosphatase</fullName>
        <ecNumber evidence="4">3.1.3.18</ecNumber>
    </recommendedName>
</protein>
<dbReference type="Gene3D" id="1.10.150.240">
    <property type="entry name" value="Putative phosphatase, domain 2"/>
    <property type="match status" value="1"/>
</dbReference>
<sequence>MSNLLVILDVDGTLIRSTAVDDRLIAAAWADLHGHAIDTDWAAYRTSTDRGIAREILADRLNRPADDGAIAAIEQAIADRYPPDLRFEQVPGAARLLATLRGLPSVGVAIASGSFPKTARLKLGAARLFIDNIPAAFSDADDERAGIIEAASAKAAAEHAVPAFAKRVYVGDGVWDLTAARKLGIGFVGLAEGDKAARLRDAGADLILPDFADLERALEAIFTAGLRDGA</sequence>
<evidence type="ECO:0000313" key="6">
    <source>
        <dbReference type="Proteomes" id="UP000246077"/>
    </source>
</evidence>
<dbReference type="InterPro" id="IPR023198">
    <property type="entry name" value="PGP-like_dom2"/>
</dbReference>
<dbReference type="InterPro" id="IPR050155">
    <property type="entry name" value="HAD-like_hydrolase_sf"/>
</dbReference>
<dbReference type="Pfam" id="PF00702">
    <property type="entry name" value="Hydrolase"/>
    <property type="match status" value="1"/>
</dbReference>
<dbReference type="EC" id="3.1.3.18" evidence="4"/>
<dbReference type="GO" id="GO:0006281">
    <property type="term" value="P:DNA repair"/>
    <property type="evidence" value="ECO:0007669"/>
    <property type="project" value="TreeGrafter"/>
</dbReference>
<dbReference type="PANTHER" id="PTHR43434">
    <property type="entry name" value="PHOSPHOGLYCOLATE PHOSPHATASE"/>
    <property type="match status" value="1"/>
</dbReference>
<reference evidence="6" key="1">
    <citation type="submission" date="2018-05" db="EMBL/GenBank/DDBJ databases">
        <title>Zavarzinia sp. HR-AS.</title>
        <authorList>
            <person name="Lee Y."/>
            <person name="Jeon C.O."/>
        </authorList>
    </citation>
    <scope>NUCLEOTIDE SEQUENCE [LARGE SCALE GENOMIC DNA]</scope>
    <source>
        <strain evidence="6">DSM 1231</strain>
    </source>
</reference>